<keyword evidence="4" id="KW-1185">Reference proteome</keyword>
<gene>
    <name evidence="3" type="ORF">CVIRNUC_005540</name>
</gene>
<dbReference type="SFLD" id="SFLDG01180">
    <property type="entry name" value="SUF1"/>
    <property type="match status" value="1"/>
</dbReference>
<dbReference type="PANTHER" id="PTHR12289:SF41">
    <property type="entry name" value="FAILED AXON CONNECTIONS-RELATED"/>
    <property type="match status" value="1"/>
</dbReference>
<proteinExistence type="inferred from homology"/>
<reference evidence="3 4" key="1">
    <citation type="submission" date="2023-10" db="EMBL/GenBank/DDBJ databases">
        <authorList>
            <person name="Maclean D."/>
            <person name="Macfadyen A."/>
        </authorList>
    </citation>
    <scope>NUCLEOTIDE SEQUENCE [LARGE SCALE GENOMIC DNA]</scope>
</reference>
<dbReference type="CDD" id="cd03193">
    <property type="entry name" value="GST_C_Metaxin"/>
    <property type="match status" value="1"/>
</dbReference>
<dbReference type="InterPro" id="IPR026928">
    <property type="entry name" value="FAX/IsoI-like"/>
</dbReference>
<evidence type="ECO:0000256" key="1">
    <source>
        <dbReference type="ARBA" id="ARBA00006475"/>
    </source>
</evidence>
<comment type="similarity">
    <text evidence="1">Belongs to the FAX family.</text>
</comment>
<dbReference type="Gene3D" id="1.20.1050.10">
    <property type="match status" value="1"/>
</dbReference>
<sequence length="302" mass="33515">MTIPGQSIRSLNFSTSQVLGAGIAAGALALYVWRRGFSGSNASACDTPEAGNESDEIVLYGFERLSDVVASFSPYVAKVEAWMRFVGLPYTKRTGSTAKAPKGQLPYIVHGKNVVADSTLIVKYLLRTYPGMDRRLSPEQEALSVMMSHFIENSVYYGLFYHRWIQPQGYESIKELLLAKAPAAAGLLVRYIAGCKIRPHMKSALHYQGLGRHSEADINFLIDEDLAALSQMLGDKEYLLGRHPCLADASAFGFLDNALASEGVSPEYRHMLAQYSNLVAYTERIRATYFDAELRFEETEED</sequence>
<evidence type="ECO:0000313" key="3">
    <source>
        <dbReference type="EMBL" id="CAK0782054.1"/>
    </source>
</evidence>
<evidence type="ECO:0000259" key="2">
    <source>
        <dbReference type="PROSITE" id="PS50405"/>
    </source>
</evidence>
<dbReference type="PROSITE" id="PS50405">
    <property type="entry name" value="GST_CTER"/>
    <property type="match status" value="1"/>
</dbReference>
<dbReference type="InterPro" id="IPR036282">
    <property type="entry name" value="Glutathione-S-Trfase_C_sf"/>
</dbReference>
<dbReference type="PANTHER" id="PTHR12289">
    <property type="entry name" value="METAXIN RELATED"/>
    <property type="match status" value="1"/>
</dbReference>
<dbReference type="Proteomes" id="UP001314263">
    <property type="component" value="Unassembled WGS sequence"/>
</dbReference>
<dbReference type="SFLD" id="SFLDS00019">
    <property type="entry name" value="Glutathione_Transferase_(cytos"/>
    <property type="match status" value="1"/>
</dbReference>
<dbReference type="SUPFAM" id="SSF52833">
    <property type="entry name" value="Thioredoxin-like"/>
    <property type="match status" value="1"/>
</dbReference>
<dbReference type="AlphaFoldDB" id="A0AAV1I6C8"/>
<dbReference type="InterPro" id="IPR012336">
    <property type="entry name" value="Thioredoxin-like_fold"/>
</dbReference>
<accession>A0AAV1I6C8</accession>
<dbReference type="InterPro" id="IPR050931">
    <property type="entry name" value="Mito_Protein_Transport_Metaxin"/>
</dbReference>
<dbReference type="Gene3D" id="3.40.30.10">
    <property type="entry name" value="Glutaredoxin"/>
    <property type="match status" value="1"/>
</dbReference>
<dbReference type="InterPro" id="IPR033468">
    <property type="entry name" value="Metaxin_GST"/>
</dbReference>
<dbReference type="SFLD" id="SFLDG01200">
    <property type="entry name" value="SUF1.1"/>
    <property type="match status" value="1"/>
</dbReference>
<dbReference type="Pfam" id="PF17172">
    <property type="entry name" value="GST_N_4"/>
    <property type="match status" value="1"/>
</dbReference>
<name>A0AAV1I6C8_9CHLO</name>
<organism evidence="3 4">
    <name type="scientific">Coccomyxa viridis</name>
    <dbReference type="NCBI Taxonomy" id="1274662"/>
    <lineage>
        <taxon>Eukaryota</taxon>
        <taxon>Viridiplantae</taxon>
        <taxon>Chlorophyta</taxon>
        <taxon>core chlorophytes</taxon>
        <taxon>Trebouxiophyceae</taxon>
        <taxon>Trebouxiophyceae incertae sedis</taxon>
        <taxon>Coccomyxaceae</taxon>
        <taxon>Coccomyxa</taxon>
    </lineage>
</organism>
<protein>
    <recommendedName>
        <fullName evidence="2">GST C-terminal domain-containing protein</fullName>
    </recommendedName>
</protein>
<dbReference type="Pfam" id="PF17171">
    <property type="entry name" value="GST_C_6"/>
    <property type="match status" value="1"/>
</dbReference>
<dbReference type="InterPro" id="IPR010987">
    <property type="entry name" value="Glutathione-S-Trfase_C-like"/>
</dbReference>
<evidence type="ECO:0000313" key="4">
    <source>
        <dbReference type="Proteomes" id="UP001314263"/>
    </source>
</evidence>
<dbReference type="InterPro" id="IPR040079">
    <property type="entry name" value="Glutathione_S-Trfase"/>
</dbReference>
<feature type="domain" description="GST C-terminal" evidence="2">
    <location>
        <begin position="137"/>
        <end position="302"/>
    </location>
</feature>
<dbReference type="InterPro" id="IPR036249">
    <property type="entry name" value="Thioredoxin-like_sf"/>
</dbReference>
<dbReference type="EMBL" id="CAUYUE010000006">
    <property type="protein sequence ID" value="CAK0782054.1"/>
    <property type="molecule type" value="Genomic_DNA"/>
</dbReference>
<dbReference type="SUPFAM" id="SSF47616">
    <property type="entry name" value="GST C-terminal domain-like"/>
    <property type="match status" value="1"/>
</dbReference>
<comment type="caution">
    <text evidence="3">The sequence shown here is derived from an EMBL/GenBank/DDBJ whole genome shotgun (WGS) entry which is preliminary data.</text>
</comment>